<evidence type="ECO:0000313" key="3">
    <source>
        <dbReference type="Proteomes" id="UP000008867"/>
    </source>
</evidence>
<keyword evidence="1" id="KW-0732">Signal</keyword>
<proteinExistence type="predicted"/>
<dbReference type="OrthoDB" id="2553809at2759"/>
<protein>
    <recommendedName>
        <fullName evidence="4">Secreted protein</fullName>
    </recommendedName>
</protein>
<accession>E6ZUH6</accession>
<evidence type="ECO:0000313" key="2">
    <source>
        <dbReference type="EMBL" id="CBQ70883.1"/>
    </source>
</evidence>
<feature type="chain" id="PRO_5003216922" description="Secreted protein" evidence="1">
    <location>
        <begin position="21"/>
        <end position="271"/>
    </location>
</feature>
<name>E6ZUH6_SPORE</name>
<gene>
    <name evidence="2" type="ORF">sr16461</name>
</gene>
<evidence type="ECO:0000256" key="1">
    <source>
        <dbReference type="SAM" id="SignalP"/>
    </source>
</evidence>
<dbReference type="AlphaFoldDB" id="E6ZUH6"/>
<dbReference type="Proteomes" id="UP000008867">
    <property type="component" value="Chromosome 20"/>
</dbReference>
<sequence length="271" mass="29413">MPIWFLVVAVAAIAFPCVVSAPTNATNVDDNHRLFSGKMPHPSVFGLTGYVPLSSVGEHADADMQTYPDMANAEGTGSFVDYSWKLHGIPSYLYTSLKLSSADLERNNYRIEESREVKSDSDAVGGCGQYKVVRTGARVLEKRLECRGPDTPPAPADAPRAACHTNHASTLEDCAPLYFMMIQDDNYCNEYDQDGRTGAVYRSCGLVSKRGRTGNTCISYAAIALDALPIIDQCWPHDGPFPCTSWHSGVIESTNDRPKTCACNNGSVGKC</sequence>
<organism evidence="2 3">
    <name type="scientific">Sporisorium reilianum (strain SRZ2)</name>
    <name type="common">Maize head smut fungus</name>
    <dbReference type="NCBI Taxonomy" id="999809"/>
    <lineage>
        <taxon>Eukaryota</taxon>
        <taxon>Fungi</taxon>
        <taxon>Dikarya</taxon>
        <taxon>Basidiomycota</taxon>
        <taxon>Ustilaginomycotina</taxon>
        <taxon>Ustilaginomycetes</taxon>
        <taxon>Ustilaginales</taxon>
        <taxon>Ustilaginaceae</taxon>
        <taxon>Sporisorium</taxon>
    </lineage>
</organism>
<dbReference type="HOGENOM" id="CLU_1027355_0_0_1"/>
<reference evidence="2 3" key="1">
    <citation type="journal article" date="2010" name="Science">
        <title>Pathogenicity determinants in smut fungi revealed by genome comparison.</title>
        <authorList>
            <person name="Schirawski J."/>
            <person name="Mannhaupt G."/>
            <person name="Muench K."/>
            <person name="Brefort T."/>
            <person name="Schipper K."/>
            <person name="Doehlemann G."/>
            <person name="Di Stasio M."/>
            <person name="Roessel N."/>
            <person name="Mendoza-Mendoza A."/>
            <person name="Pester D."/>
            <person name="Mueller O."/>
            <person name="Winterberg B."/>
            <person name="Meyer E."/>
            <person name="Ghareeb H."/>
            <person name="Wollenberg T."/>
            <person name="Muensterkoetter M."/>
            <person name="Wong P."/>
            <person name="Walter M."/>
            <person name="Stukenbrock E."/>
            <person name="Gueldener U."/>
            <person name="Kahmann R."/>
        </authorList>
    </citation>
    <scope>NUCLEOTIDE SEQUENCE [LARGE SCALE GENOMIC DNA]</scope>
    <source>
        <strain evidence="3">SRZ2</strain>
    </source>
</reference>
<feature type="signal peptide" evidence="1">
    <location>
        <begin position="1"/>
        <end position="20"/>
    </location>
</feature>
<dbReference type="VEuPathDB" id="FungiDB:sr16461"/>
<keyword evidence="3" id="KW-1185">Reference proteome</keyword>
<dbReference type="eggNOG" id="ENOG502RE4U">
    <property type="taxonomic scope" value="Eukaryota"/>
</dbReference>
<dbReference type="EMBL" id="FQ311442">
    <property type="protein sequence ID" value="CBQ70883.1"/>
    <property type="molecule type" value="Genomic_DNA"/>
</dbReference>
<evidence type="ECO:0008006" key="4">
    <source>
        <dbReference type="Google" id="ProtNLM"/>
    </source>
</evidence>